<evidence type="ECO:0000313" key="3">
    <source>
        <dbReference type="Proteomes" id="UP000694558"/>
    </source>
</evidence>
<feature type="region of interest" description="Disordered" evidence="1">
    <location>
        <begin position="1"/>
        <end position="34"/>
    </location>
</feature>
<evidence type="ECO:0000256" key="1">
    <source>
        <dbReference type="SAM" id="MobiDB-lite"/>
    </source>
</evidence>
<organism evidence="2 3">
    <name type="scientific">Scophthalmus maximus</name>
    <name type="common">Turbot</name>
    <name type="synonym">Psetta maxima</name>
    <dbReference type="NCBI Taxonomy" id="52904"/>
    <lineage>
        <taxon>Eukaryota</taxon>
        <taxon>Metazoa</taxon>
        <taxon>Chordata</taxon>
        <taxon>Craniata</taxon>
        <taxon>Vertebrata</taxon>
        <taxon>Euteleostomi</taxon>
        <taxon>Actinopterygii</taxon>
        <taxon>Neopterygii</taxon>
        <taxon>Teleostei</taxon>
        <taxon>Neoteleostei</taxon>
        <taxon>Acanthomorphata</taxon>
        <taxon>Carangaria</taxon>
        <taxon>Pleuronectiformes</taxon>
        <taxon>Pleuronectoidei</taxon>
        <taxon>Scophthalmidae</taxon>
        <taxon>Scophthalmus</taxon>
    </lineage>
</organism>
<accession>A0A8D3AWN1</accession>
<reference evidence="2" key="2">
    <citation type="submission" date="2025-08" db="UniProtKB">
        <authorList>
            <consortium name="Ensembl"/>
        </authorList>
    </citation>
    <scope>IDENTIFICATION</scope>
</reference>
<feature type="compositionally biased region" description="Basic and acidic residues" evidence="1">
    <location>
        <begin position="20"/>
        <end position="34"/>
    </location>
</feature>
<sequence length="81" mass="9042">MLRGKKQTMRGKKTRVVSAGRKDKQRSDSSAGRKAETICCWLPAVPLRSPSLSSCSPFPQFHVIGDNRMRERRKNGGGVVR</sequence>
<proteinExistence type="predicted"/>
<name>A0A8D3AWN1_SCOMX</name>
<dbReference type="Proteomes" id="UP000694558">
    <property type="component" value="Chromosome 22"/>
</dbReference>
<dbReference type="Ensembl" id="ENSSMAT00000025034.2">
    <property type="protein sequence ID" value="ENSSMAP00000024734.2"/>
    <property type="gene ID" value="ENSSMAG00000015127.2"/>
</dbReference>
<dbReference type="AlphaFoldDB" id="A0A8D3AWN1"/>
<feature type="compositionally biased region" description="Basic residues" evidence="1">
    <location>
        <begin position="1"/>
        <end position="15"/>
    </location>
</feature>
<evidence type="ECO:0000313" key="2">
    <source>
        <dbReference type="Ensembl" id="ENSSMAP00000024734.2"/>
    </source>
</evidence>
<protein>
    <submittedName>
        <fullName evidence="2">Uncharacterized protein</fullName>
    </submittedName>
</protein>
<reference evidence="2" key="1">
    <citation type="submission" date="2023-05" db="EMBL/GenBank/DDBJ databases">
        <title>High-quality long-read genome of Scophthalmus maximus.</title>
        <authorList>
            <person name="Lien S."/>
            <person name="Martinez P."/>
        </authorList>
    </citation>
    <scope>NUCLEOTIDE SEQUENCE [LARGE SCALE GENOMIC DNA]</scope>
</reference>